<dbReference type="AlphaFoldDB" id="A0A0J8BFF5"/>
<feature type="compositionally biased region" description="Polar residues" evidence="1">
    <location>
        <begin position="25"/>
        <end position="34"/>
    </location>
</feature>
<keyword evidence="3" id="KW-1185">Reference proteome</keyword>
<evidence type="ECO:0000256" key="1">
    <source>
        <dbReference type="SAM" id="MobiDB-lite"/>
    </source>
</evidence>
<sequence length="129" mass="14721">MTDEEIYATIKPKRKPSARDRQKGISPSVTSLFGSFSEGEKFRKEAEASKNEASEAKKEANEVKEKNEALSNTVRGLEKKSRLMERALEAFMNLAGYNMSDLNMDAWTDEEDEEELIQKSEKKHNDVED</sequence>
<name>A0A0J8BFF5_BETVV</name>
<feature type="region of interest" description="Disordered" evidence="1">
    <location>
        <begin position="1"/>
        <end position="75"/>
    </location>
</feature>
<feature type="region of interest" description="Disordered" evidence="1">
    <location>
        <begin position="107"/>
        <end position="129"/>
    </location>
</feature>
<reference evidence="2 3" key="1">
    <citation type="journal article" date="2014" name="Nature">
        <title>The genome of the recently domesticated crop plant sugar beet (Beta vulgaris).</title>
        <authorList>
            <person name="Dohm J.C."/>
            <person name="Minoche A.E."/>
            <person name="Holtgrawe D."/>
            <person name="Capella-Gutierrez S."/>
            <person name="Zakrzewski F."/>
            <person name="Tafer H."/>
            <person name="Rupp O."/>
            <person name="Sorensen T.R."/>
            <person name="Stracke R."/>
            <person name="Reinhardt R."/>
            <person name="Goesmann A."/>
            <person name="Kraft T."/>
            <person name="Schulz B."/>
            <person name="Stadler P.F."/>
            <person name="Schmidt T."/>
            <person name="Gabaldon T."/>
            <person name="Lehrach H."/>
            <person name="Weisshaar B."/>
            <person name="Himmelbauer H."/>
        </authorList>
    </citation>
    <scope>NUCLEOTIDE SEQUENCE [LARGE SCALE GENOMIC DNA]</scope>
    <source>
        <tissue evidence="2">Taproot</tissue>
    </source>
</reference>
<gene>
    <name evidence="2" type="ORF">BVRB_1g021640</name>
</gene>
<protein>
    <submittedName>
        <fullName evidence="2">Uncharacterized protein</fullName>
    </submittedName>
</protein>
<dbReference type="Gramene" id="KMS99681">
    <property type="protein sequence ID" value="KMS99681"/>
    <property type="gene ID" value="BVRB_1g021640"/>
</dbReference>
<organism evidence="2 3">
    <name type="scientific">Beta vulgaris subsp. vulgaris</name>
    <name type="common">Beet</name>
    <dbReference type="NCBI Taxonomy" id="3555"/>
    <lineage>
        <taxon>Eukaryota</taxon>
        <taxon>Viridiplantae</taxon>
        <taxon>Streptophyta</taxon>
        <taxon>Embryophyta</taxon>
        <taxon>Tracheophyta</taxon>
        <taxon>Spermatophyta</taxon>
        <taxon>Magnoliopsida</taxon>
        <taxon>eudicotyledons</taxon>
        <taxon>Gunneridae</taxon>
        <taxon>Pentapetalae</taxon>
        <taxon>Caryophyllales</taxon>
        <taxon>Chenopodiaceae</taxon>
        <taxon>Betoideae</taxon>
        <taxon>Beta</taxon>
    </lineage>
</organism>
<accession>A0A0J8BFF5</accession>
<evidence type="ECO:0000313" key="2">
    <source>
        <dbReference type="EMBL" id="KMS99681.1"/>
    </source>
</evidence>
<dbReference type="EMBL" id="KQ090205">
    <property type="protein sequence ID" value="KMS99681.1"/>
    <property type="molecule type" value="Genomic_DNA"/>
</dbReference>
<evidence type="ECO:0000313" key="3">
    <source>
        <dbReference type="Proteomes" id="UP000035740"/>
    </source>
</evidence>
<feature type="compositionally biased region" description="Basic and acidic residues" evidence="1">
    <location>
        <begin position="38"/>
        <end position="68"/>
    </location>
</feature>
<proteinExistence type="predicted"/>
<dbReference type="Proteomes" id="UP000035740">
    <property type="component" value="Unassembled WGS sequence"/>
</dbReference>
<feature type="compositionally biased region" description="Basic and acidic residues" evidence="1">
    <location>
        <begin position="116"/>
        <end position="129"/>
    </location>
</feature>